<reference evidence="4" key="1">
    <citation type="submission" date="2010-03" db="EMBL/GenBank/DDBJ databases">
        <title>The complete genome of Mycoplasma crocodyli MP145.</title>
        <authorList>
            <person name="Glass J.I."/>
            <person name="Durkin A.S."/>
            <person name="Hostetler J."/>
            <person name="Jackson J."/>
            <person name="Johnson J."/>
            <person name="May M.A."/>
            <person name="Paralanov V."/>
            <person name="Radune D."/>
            <person name="Szczypinski B."/>
            <person name="Brown D.R."/>
        </authorList>
    </citation>
    <scope>NUCLEOTIDE SEQUENCE [LARGE SCALE GENOMIC DNA]</scope>
    <source>
        <strain evidence="4">ATCC 51981 / MP145</strain>
    </source>
</reference>
<protein>
    <recommendedName>
        <fullName evidence="5">DUF4064 domain-containing protein</fullName>
    </recommendedName>
</protein>
<dbReference type="AlphaFoldDB" id="D5E4M1"/>
<name>D5E4M1_MYCCM</name>
<evidence type="ECO:0000256" key="2">
    <source>
        <dbReference type="SAM" id="Phobius"/>
    </source>
</evidence>
<dbReference type="HOGENOM" id="CLU_1720305_0_0_14"/>
<evidence type="ECO:0000313" key="3">
    <source>
        <dbReference type="EMBL" id="ADE19380.1"/>
    </source>
</evidence>
<organism evidence="3 4">
    <name type="scientific">Mycoplasma crocodyli (strain ATCC 51981 / MP145)</name>
    <dbReference type="NCBI Taxonomy" id="512564"/>
    <lineage>
        <taxon>Bacteria</taxon>
        <taxon>Bacillati</taxon>
        <taxon>Mycoplasmatota</taxon>
        <taxon>Mollicutes</taxon>
        <taxon>Mycoplasmataceae</taxon>
        <taxon>Mycoplasma</taxon>
    </lineage>
</organism>
<feature type="transmembrane region" description="Helical" evidence="2">
    <location>
        <begin position="64"/>
        <end position="85"/>
    </location>
</feature>
<reference evidence="3 4" key="3">
    <citation type="journal article" date="2011" name="J. Bacteriol.">
        <title>Genome sequences of Mycoplasma alligatoris A21JP2T and Mycoplasma crocodyli MP145T.</title>
        <authorList>
            <person name="Brown D.R."/>
            <person name="Farmerie W.G."/>
            <person name="May M."/>
            <person name="Benders G.A."/>
            <person name="Durkin A.S."/>
            <person name="Hlavinka K."/>
            <person name="Hostetler J."/>
            <person name="Jackson J."/>
            <person name="Johnson J."/>
            <person name="Miller R.H."/>
            <person name="Paralanov V."/>
            <person name="Radune D."/>
            <person name="Szczypinski B."/>
            <person name="Glass J.I."/>
        </authorList>
    </citation>
    <scope>NUCLEOTIDE SEQUENCE [LARGE SCALE GENOMIC DNA]</scope>
    <source>
        <strain evidence="4">ATCC 51981 / MP145</strain>
    </source>
</reference>
<evidence type="ECO:0008006" key="5">
    <source>
        <dbReference type="Google" id="ProtNLM"/>
    </source>
</evidence>
<dbReference type="RefSeq" id="WP_013054157.1">
    <property type="nucleotide sequence ID" value="NC_014014.1"/>
</dbReference>
<dbReference type="KEGG" id="mcd:MCRO_0030"/>
<keyword evidence="2" id="KW-0812">Transmembrane</keyword>
<evidence type="ECO:0000256" key="1">
    <source>
        <dbReference type="SAM" id="Coils"/>
    </source>
</evidence>
<proteinExistence type="predicted"/>
<accession>D5E4M1</accession>
<keyword evidence="1" id="KW-0175">Coiled coil</keyword>
<feature type="transmembrane region" description="Helical" evidence="2">
    <location>
        <begin position="97"/>
        <end position="119"/>
    </location>
</feature>
<keyword evidence="4" id="KW-1185">Reference proteome</keyword>
<evidence type="ECO:0000313" key="4">
    <source>
        <dbReference type="Proteomes" id="UP000001845"/>
    </source>
</evidence>
<sequence>MIEKYKNAKIQSWLLLSISIISTILTIISFSFLFKSLIEIGNSEVKDEKSLVESIVNSLSKINIFWIPQAILSLVSLVLTIMLILFTNGKQKLKTIFVFLIIGIFIGVFEVVAAIMLIIELPKLIKEEELDMQKQKEQILNVETIVEEEKQE</sequence>
<dbReference type="STRING" id="512564.MCRO_0030"/>
<reference key="2">
    <citation type="submission" date="2010-03" db="EMBL/GenBank/DDBJ databases">
        <authorList>
            <person name="Ma Z."/>
            <person name="Wang X."/>
            <person name="Liu H."/>
        </authorList>
    </citation>
    <scope>NUCLEOTIDE SEQUENCE</scope>
    <source>
        <strain>MP145</strain>
    </source>
</reference>
<keyword evidence="2" id="KW-0472">Membrane</keyword>
<dbReference type="EMBL" id="CP001991">
    <property type="protein sequence ID" value="ADE19380.1"/>
    <property type="molecule type" value="Genomic_DNA"/>
</dbReference>
<gene>
    <name evidence="3" type="ordered locus">MCRO_0030</name>
</gene>
<keyword evidence="2" id="KW-1133">Transmembrane helix</keyword>
<feature type="transmembrane region" description="Helical" evidence="2">
    <location>
        <begin position="12"/>
        <end position="34"/>
    </location>
</feature>
<feature type="coiled-coil region" evidence="1">
    <location>
        <begin position="125"/>
        <end position="152"/>
    </location>
</feature>
<dbReference type="Proteomes" id="UP000001845">
    <property type="component" value="Chromosome"/>
</dbReference>